<comment type="caution">
    <text evidence="1">The sequence shown here is derived from an EMBL/GenBank/DDBJ whole genome shotgun (WGS) entry which is preliminary data.</text>
</comment>
<reference evidence="2" key="1">
    <citation type="submission" date="2017-04" db="EMBL/GenBank/DDBJ databases">
        <title>Function of individual gut microbiota members based on whole genome sequencing of pure cultures obtained from chicken caecum.</title>
        <authorList>
            <person name="Medvecky M."/>
            <person name="Cejkova D."/>
            <person name="Polansky O."/>
            <person name="Karasova D."/>
            <person name="Kubasova T."/>
            <person name="Cizek A."/>
            <person name="Rychlik I."/>
        </authorList>
    </citation>
    <scope>NUCLEOTIDE SEQUENCE [LARGE SCALE GENOMIC DNA]</scope>
    <source>
        <strain evidence="2">An175</strain>
    </source>
</reference>
<name>A0A1Y4MPT8_9FIRM</name>
<dbReference type="AlphaFoldDB" id="A0A1Y4MPT8"/>
<dbReference type="Proteomes" id="UP000196386">
    <property type="component" value="Unassembled WGS sequence"/>
</dbReference>
<gene>
    <name evidence="1" type="ORF">B5F11_12025</name>
</gene>
<dbReference type="EMBL" id="NFKP01000014">
    <property type="protein sequence ID" value="OUP68842.1"/>
    <property type="molecule type" value="Genomic_DNA"/>
</dbReference>
<protein>
    <submittedName>
        <fullName evidence="1">Uncharacterized protein</fullName>
    </submittedName>
</protein>
<organism evidence="1 2">
    <name type="scientific">Anaerotruncus colihominis</name>
    <dbReference type="NCBI Taxonomy" id="169435"/>
    <lineage>
        <taxon>Bacteria</taxon>
        <taxon>Bacillati</taxon>
        <taxon>Bacillota</taxon>
        <taxon>Clostridia</taxon>
        <taxon>Eubacteriales</taxon>
        <taxon>Oscillospiraceae</taxon>
        <taxon>Anaerotruncus</taxon>
    </lineage>
</organism>
<proteinExistence type="predicted"/>
<evidence type="ECO:0000313" key="1">
    <source>
        <dbReference type="EMBL" id="OUP68842.1"/>
    </source>
</evidence>
<sequence length="61" mass="6776">MLSMEIMDTPLMSSITRYKALKADLPTPRFTVYPDLGNLTAWGSDVASELTLGARRSQPFI</sequence>
<accession>A0A1Y4MPT8</accession>
<evidence type="ECO:0000313" key="2">
    <source>
        <dbReference type="Proteomes" id="UP000196386"/>
    </source>
</evidence>
<dbReference type="RefSeq" id="WP_087301763.1">
    <property type="nucleotide sequence ID" value="NZ_NFKQ01000014.1"/>
</dbReference>